<keyword evidence="5" id="KW-1185">Reference proteome</keyword>
<dbReference type="InterPro" id="IPR035965">
    <property type="entry name" value="PAS-like_dom_sf"/>
</dbReference>
<evidence type="ECO:0000259" key="2">
    <source>
        <dbReference type="PROSITE" id="PS50113"/>
    </source>
</evidence>
<dbReference type="Gene3D" id="3.30.450.20">
    <property type="entry name" value="PAS domain"/>
    <property type="match status" value="2"/>
</dbReference>
<evidence type="ECO:0000259" key="3">
    <source>
        <dbReference type="PROSITE" id="PS50801"/>
    </source>
</evidence>
<dbReference type="Proteomes" id="UP000309215">
    <property type="component" value="Unassembled WGS sequence"/>
</dbReference>
<feature type="domain" description="PAS" evidence="1">
    <location>
        <begin position="8"/>
        <end position="78"/>
    </location>
</feature>
<dbReference type="InterPro" id="IPR051932">
    <property type="entry name" value="Bact_StressResp_Reg"/>
</dbReference>
<dbReference type="SUPFAM" id="SSF55785">
    <property type="entry name" value="PYP-like sensor domain (PAS domain)"/>
    <property type="match status" value="2"/>
</dbReference>
<dbReference type="PROSITE" id="PS50113">
    <property type="entry name" value="PAC"/>
    <property type="match status" value="1"/>
</dbReference>
<dbReference type="CDD" id="cd07041">
    <property type="entry name" value="STAS_RsbR_RsbS_like"/>
    <property type="match status" value="1"/>
</dbReference>
<dbReference type="SUPFAM" id="SSF52091">
    <property type="entry name" value="SpoIIaa-like"/>
    <property type="match status" value="1"/>
</dbReference>
<evidence type="ECO:0000259" key="1">
    <source>
        <dbReference type="PROSITE" id="PS50112"/>
    </source>
</evidence>
<comment type="caution">
    <text evidence="4">The sequence shown here is derived from an EMBL/GenBank/DDBJ whole genome shotgun (WGS) entry which is preliminary data.</text>
</comment>
<name>A0A4U1IYU8_9BACT</name>
<dbReference type="PROSITE" id="PS50112">
    <property type="entry name" value="PAS"/>
    <property type="match status" value="1"/>
</dbReference>
<feature type="domain" description="STAS" evidence="3">
    <location>
        <begin position="270"/>
        <end position="381"/>
    </location>
</feature>
<gene>
    <name evidence="4" type="ORF">E8A74_36710</name>
</gene>
<dbReference type="InterPro" id="IPR036513">
    <property type="entry name" value="STAS_dom_sf"/>
</dbReference>
<evidence type="ECO:0000313" key="4">
    <source>
        <dbReference type="EMBL" id="TKC99787.1"/>
    </source>
</evidence>
<dbReference type="PROSITE" id="PS50801">
    <property type="entry name" value="STAS"/>
    <property type="match status" value="1"/>
</dbReference>
<organism evidence="4 5">
    <name type="scientific">Polyangium fumosum</name>
    <dbReference type="NCBI Taxonomy" id="889272"/>
    <lineage>
        <taxon>Bacteria</taxon>
        <taxon>Pseudomonadati</taxon>
        <taxon>Myxococcota</taxon>
        <taxon>Polyangia</taxon>
        <taxon>Polyangiales</taxon>
        <taxon>Polyangiaceae</taxon>
        <taxon>Polyangium</taxon>
    </lineage>
</organism>
<dbReference type="Pfam" id="PF00989">
    <property type="entry name" value="PAS"/>
    <property type="match status" value="1"/>
</dbReference>
<dbReference type="Pfam" id="PF01740">
    <property type="entry name" value="STAS"/>
    <property type="match status" value="1"/>
</dbReference>
<feature type="domain" description="PAC" evidence="2">
    <location>
        <begin position="203"/>
        <end position="254"/>
    </location>
</feature>
<dbReference type="SMART" id="SM00086">
    <property type="entry name" value="PAC"/>
    <property type="match status" value="1"/>
</dbReference>
<dbReference type="PANTHER" id="PTHR33745">
    <property type="entry name" value="RSBT ANTAGONIST PROTEIN RSBS-RELATED"/>
    <property type="match status" value="1"/>
</dbReference>
<reference evidence="4 5" key="1">
    <citation type="submission" date="2019-04" db="EMBL/GenBank/DDBJ databases">
        <authorList>
            <person name="Li Y."/>
            <person name="Wang J."/>
        </authorList>
    </citation>
    <scope>NUCLEOTIDE SEQUENCE [LARGE SCALE GENOMIC DNA]</scope>
    <source>
        <strain evidence="4 5">DSM 14668</strain>
    </source>
</reference>
<evidence type="ECO:0000313" key="5">
    <source>
        <dbReference type="Proteomes" id="UP000309215"/>
    </source>
</evidence>
<dbReference type="Pfam" id="PF08447">
    <property type="entry name" value="PAS_3"/>
    <property type="match status" value="1"/>
</dbReference>
<sequence>MSPMHDEHKIQFEHFFETSRDLLCVLSGEGRLIRTNETFRSTLGYTESSLVGAELTRLVHPDEAAPLSAFLRPREEGDASLKLDAGFLHRDLSYRTLLFSFRRVAGDTKVYGAGLEVEAQEPVDEWERRRDLLQKMQATGRVGGWDVDCTTGRQFWTEETYRIHEVPIGFNPNVDNGISFYAPEHQSIITEAFGACVGEGKPYDLELQIVTAKGRRLWVRTAGTAVMENGKVTRVIGAFQDIDDFKRRENEVEEKLAIIAQQRSEIHALSVPVIQVWDDVLALPVVGGLDEARASEITTRLLDAVVSTRARFAILDLTGVEAVDAGTAERLSGILRAIQLLGAEGLVTGIRPAVAQTFTCLATGFAGARTLSNLREAIKVCMRGSARRIDTRQGPVEKLPRVR</sequence>
<dbReference type="Gene3D" id="2.10.70.100">
    <property type="match status" value="1"/>
</dbReference>
<dbReference type="InterPro" id="IPR002645">
    <property type="entry name" value="STAS_dom"/>
</dbReference>
<dbReference type="InterPro" id="IPR013767">
    <property type="entry name" value="PAS_fold"/>
</dbReference>
<dbReference type="Gene3D" id="3.30.750.24">
    <property type="entry name" value="STAS domain"/>
    <property type="match status" value="1"/>
</dbReference>
<accession>A0A4U1IYU8</accession>
<dbReference type="EMBL" id="SSMQ01000053">
    <property type="protein sequence ID" value="TKC99787.1"/>
    <property type="molecule type" value="Genomic_DNA"/>
</dbReference>
<dbReference type="SMART" id="SM00091">
    <property type="entry name" value="PAS"/>
    <property type="match status" value="1"/>
</dbReference>
<dbReference type="InterPro" id="IPR001610">
    <property type="entry name" value="PAC"/>
</dbReference>
<dbReference type="NCBIfam" id="TIGR00229">
    <property type="entry name" value="sensory_box"/>
    <property type="match status" value="1"/>
</dbReference>
<dbReference type="InterPro" id="IPR000014">
    <property type="entry name" value="PAS"/>
</dbReference>
<dbReference type="CDD" id="cd00130">
    <property type="entry name" value="PAS"/>
    <property type="match status" value="1"/>
</dbReference>
<dbReference type="InterPro" id="IPR013655">
    <property type="entry name" value="PAS_fold_3"/>
</dbReference>
<dbReference type="AlphaFoldDB" id="A0A4U1IYU8"/>
<proteinExistence type="predicted"/>
<dbReference type="GO" id="GO:0006355">
    <property type="term" value="P:regulation of DNA-templated transcription"/>
    <property type="evidence" value="ECO:0007669"/>
    <property type="project" value="InterPro"/>
</dbReference>
<dbReference type="OrthoDB" id="5499650at2"/>
<dbReference type="InterPro" id="IPR000700">
    <property type="entry name" value="PAS-assoc_C"/>
</dbReference>
<dbReference type="RefSeq" id="WP_136933756.1">
    <property type="nucleotide sequence ID" value="NZ_SSMQ01000053.1"/>
</dbReference>
<protein>
    <submittedName>
        <fullName evidence="4">PAS domain S-box protein</fullName>
    </submittedName>
</protein>